<dbReference type="EMBL" id="AP035768">
    <property type="protein sequence ID" value="BFO16765.1"/>
    <property type="molecule type" value="Genomic_DNA"/>
</dbReference>
<dbReference type="InterPro" id="IPR050765">
    <property type="entry name" value="Riboflavin_Biosynth_HTPR"/>
</dbReference>
<dbReference type="Gene3D" id="3.40.430.10">
    <property type="entry name" value="Dihydrofolate Reductase, subunit A"/>
    <property type="match status" value="1"/>
</dbReference>
<feature type="compositionally biased region" description="Basic and acidic residues" evidence="1">
    <location>
        <begin position="13"/>
        <end position="26"/>
    </location>
</feature>
<evidence type="ECO:0000259" key="2">
    <source>
        <dbReference type="Pfam" id="PF01872"/>
    </source>
</evidence>
<feature type="region of interest" description="Disordered" evidence="1">
    <location>
        <begin position="1"/>
        <end position="26"/>
    </location>
</feature>
<reference evidence="3" key="1">
    <citation type="submission" date="2024-06" db="EMBL/GenBank/DDBJ databases">
        <authorList>
            <consortium name="consrtm"/>
            <person name="Uemura M."/>
            <person name="Terahara T."/>
        </authorList>
    </citation>
    <scope>NUCLEOTIDE SEQUENCE</scope>
    <source>
        <strain evidence="3">KM77-8</strain>
    </source>
</reference>
<gene>
    <name evidence="3" type="ORF">SHKM778_31530</name>
</gene>
<dbReference type="SUPFAM" id="SSF53597">
    <property type="entry name" value="Dihydrofolate reductase-like"/>
    <property type="match status" value="1"/>
</dbReference>
<dbReference type="PANTHER" id="PTHR38011">
    <property type="entry name" value="DIHYDROFOLATE REDUCTASE FAMILY PROTEIN (AFU_ORTHOLOGUE AFUA_8G06820)"/>
    <property type="match status" value="1"/>
</dbReference>
<dbReference type="GO" id="GO:0008703">
    <property type="term" value="F:5-amino-6-(5-phosphoribosylamino)uracil reductase activity"/>
    <property type="evidence" value="ECO:0007669"/>
    <property type="project" value="InterPro"/>
</dbReference>
<accession>A0AAT9HHK7</accession>
<dbReference type="Pfam" id="PF01872">
    <property type="entry name" value="RibD_C"/>
    <property type="match status" value="1"/>
</dbReference>
<protein>
    <submittedName>
        <fullName evidence="3">Dihydrofolate reductase family protein</fullName>
    </submittedName>
</protein>
<name>A0AAT9HHK7_9ACTN</name>
<evidence type="ECO:0000256" key="1">
    <source>
        <dbReference type="SAM" id="MobiDB-lite"/>
    </source>
</evidence>
<dbReference type="PANTHER" id="PTHR38011:SF2">
    <property type="entry name" value="BIFUNCTIONAL DEAMINASE-REDUCTASE DOMAIN PROTEIN"/>
    <property type="match status" value="1"/>
</dbReference>
<dbReference type="InterPro" id="IPR002734">
    <property type="entry name" value="RibDG_C"/>
</dbReference>
<reference evidence="3" key="2">
    <citation type="submission" date="2024-07" db="EMBL/GenBank/DDBJ databases">
        <title>Streptomyces haneummycinica sp. nov., a new antibiotic-producing actinobacterium isolated from marine sediment.</title>
        <authorList>
            <person name="Uemura M."/>
            <person name="Hamada M."/>
            <person name="Hirano S."/>
            <person name="Kobayashi K."/>
            <person name="Ohshiro T."/>
            <person name="Kobayashi T."/>
            <person name="Terahara T."/>
        </authorList>
    </citation>
    <scope>NUCLEOTIDE SEQUENCE</scope>
    <source>
        <strain evidence="3">KM77-8</strain>
    </source>
</reference>
<dbReference type="AlphaFoldDB" id="A0AAT9HHK7"/>
<organism evidence="3">
    <name type="scientific">Streptomyces haneummycinicus</name>
    <dbReference type="NCBI Taxonomy" id="3074435"/>
    <lineage>
        <taxon>Bacteria</taxon>
        <taxon>Bacillati</taxon>
        <taxon>Actinomycetota</taxon>
        <taxon>Actinomycetes</taxon>
        <taxon>Kitasatosporales</taxon>
        <taxon>Streptomycetaceae</taxon>
        <taxon>Streptomyces</taxon>
    </lineage>
</organism>
<evidence type="ECO:0000313" key="3">
    <source>
        <dbReference type="EMBL" id="BFO16765.1"/>
    </source>
</evidence>
<feature type="domain" description="Bacterial bifunctional deaminase-reductase C-terminal" evidence="2">
    <location>
        <begin position="33"/>
        <end position="215"/>
    </location>
</feature>
<dbReference type="InterPro" id="IPR024072">
    <property type="entry name" value="DHFR-like_dom_sf"/>
</dbReference>
<proteinExistence type="predicted"/>
<dbReference type="GO" id="GO:0009231">
    <property type="term" value="P:riboflavin biosynthetic process"/>
    <property type="evidence" value="ECO:0007669"/>
    <property type="project" value="InterPro"/>
</dbReference>
<sequence length="233" mass="25154">MSCGLRRGLPSWRHTDPHTESPHSERQPLMGKLVVLTFVSLDGVHQGPGGPQEDTRDGFGQGGWSVPYLDDDFGRFVDGVFSRVGAFLLGRRTYDIFAASWPKVTDPADPVAGKLNTLPKYVASTTLQDPAWANTTVIGGDLAKEVTVLKERTDGELQVHGSGDLARSLFALGLVDTLHLLTYPVVLGAGRRLFPEGSTPTAFRHTGGETTSKGVSVRTYDVAGRPAYGEYEL</sequence>